<dbReference type="InterPro" id="IPR011990">
    <property type="entry name" value="TPR-like_helical_dom_sf"/>
</dbReference>
<keyword evidence="3" id="KW-1185">Reference proteome</keyword>
<feature type="compositionally biased region" description="Polar residues" evidence="1">
    <location>
        <begin position="72"/>
        <end position="83"/>
    </location>
</feature>
<name>A0ABV7WU09_9GAMM</name>
<comment type="caution">
    <text evidence="2">The sequence shown here is derived from an EMBL/GenBank/DDBJ whole genome shotgun (WGS) entry which is preliminary data.</text>
</comment>
<dbReference type="Gene3D" id="1.25.40.10">
    <property type="entry name" value="Tetratricopeptide repeat domain"/>
    <property type="match status" value="1"/>
</dbReference>
<feature type="compositionally biased region" description="Polar residues" evidence="1">
    <location>
        <begin position="28"/>
        <end position="41"/>
    </location>
</feature>
<accession>A0ABV7WU09</accession>
<dbReference type="Proteomes" id="UP001595710">
    <property type="component" value="Unassembled WGS sequence"/>
</dbReference>
<reference evidence="3" key="1">
    <citation type="journal article" date="2019" name="Int. J. Syst. Evol. Microbiol.">
        <title>The Global Catalogue of Microorganisms (GCM) 10K type strain sequencing project: providing services to taxonomists for standard genome sequencing and annotation.</title>
        <authorList>
            <consortium name="The Broad Institute Genomics Platform"/>
            <consortium name="The Broad Institute Genome Sequencing Center for Infectious Disease"/>
            <person name="Wu L."/>
            <person name="Ma J."/>
        </authorList>
    </citation>
    <scope>NUCLEOTIDE SEQUENCE [LARGE SCALE GENOMIC DNA]</scope>
    <source>
        <strain evidence="3">CECT 8288</strain>
    </source>
</reference>
<feature type="compositionally biased region" description="Low complexity" evidence="1">
    <location>
        <begin position="47"/>
        <end position="64"/>
    </location>
</feature>
<dbReference type="EMBL" id="JBHRYN010000008">
    <property type="protein sequence ID" value="MFC3701380.1"/>
    <property type="molecule type" value="Genomic_DNA"/>
</dbReference>
<proteinExistence type="predicted"/>
<dbReference type="PROSITE" id="PS51257">
    <property type="entry name" value="PROKAR_LIPOPROTEIN"/>
    <property type="match status" value="1"/>
</dbReference>
<sequence length="213" mass="23330">MATKTIWATITATTIWLTGCATLSGVDQNTQSTRESNQPQMSELDAEVTNSATESSEASASSDENIAKKEPAQTSKPASSPKPQQDPGADAVQTQIEPAEPPPSPVQVVIRLQQLALQLQSEGKWQEAETVLQRALRIDVQKVDIYHQLATVRMGQQRFTEAEQIAMKGLTYTDKSPKFKASLWEVIAQCRSAQGDIEGANSAREEMLKWMSP</sequence>
<evidence type="ECO:0000313" key="2">
    <source>
        <dbReference type="EMBL" id="MFC3701380.1"/>
    </source>
</evidence>
<protein>
    <submittedName>
        <fullName evidence="2">Tetratricopeptide repeat protein</fullName>
    </submittedName>
</protein>
<gene>
    <name evidence="2" type="ORF">ACFOND_06965</name>
</gene>
<organism evidence="2 3">
    <name type="scientific">Reinekea marina</name>
    <dbReference type="NCBI Taxonomy" id="1310421"/>
    <lineage>
        <taxon>Bacteria</taxon>
        <taxon>Pseudomonadati</taxon>
        <taxon>Pseudomonadota</taxon>
        <taxon>Gammaproteobacteria</taxon>
        <taxon>Oceanospirillales</taxon>
        <taxon>Saccharospirillaceae</taxon>
        <taxon>Reinekea</taxon>
    </lineage>
</organism>
<feature type="region of interest" description="Disordered" evidence="1">
    <location>
        <begin position="28"/>
        <end position="104"/>
    </location>
</feature>
<evidence type="ECO:0000256" key="1">
    <source>
        <dbReference type="SAM" id="MobiDB-lite"/>
    </source>
</evidence>
<dbReference type="SUPFAM" id="SSF48452">
    <property type="entry name" value="TPR-like"/>
    <property type="match status" value="1"/>
</dbReference>
<evidence type="ECO:0000313" key="3">
    <source>
        <dbReference type="Proteomes" id="UP001595710"/>
    </source>
</evidence>
<dbReference type="RefSeq" id="WP_290282619.1">
    <property type="nucleotide sequence ID" value="NZ_JAUFQI010000001.1"/>
</dbReference>